<reference evidence="1" key="2">
    <citation type="journal article" date="2015" name="Data Brief">
        <title>Shoot transcriptome of the giant reed, Arundo donax.</title>
        <authorList>
            <person name="Barrero R.A."/>
            <person name="Guerrero F.D."/>
            <person name="Moolhuijzen P."/>
            <person name="Goolsby J.A."/>
            <person name="Tidwell J."/>
            <person name="Bellgard S.E."/>
            <person name="Bellgard M.I."/>
        </authorList>
    </citation>
    <scope>NUCLEOTIDE SEQUENCE</scope>
    <source>
        <tissue evidence="1">Shoot tissue taken approximately 20 cm above the soil surface</tissue>
    </source>
</reference>
<dbReference type="EMBL" id="GBRH01226483">
    <property type="protein sequence ID" value="JAD71412.1"/>
    <property type="molecule type" value="Transcribed_RNA"/>
</dbReference>
<organism evidence="1">
    <name type="scientific">Arundo donax</name>
    <name type="common">Giant reed</name>
    <name type="synonym">Donax arundinaceus</name>
    <dbReference type="NCBI Taxonomy" id="35708"/>
    <lineage>
        <taxon>Eukaryota</taxon>
        <taxon>Viridiplantae</taxon>
        <taxon>Streptophyta</taxon>
        <taxon>Embryophyta</taxon>
        <taxon>Tracheophyta</taxon>
        <taxon>Spermatophyta</taxon>
        <taxon>Magnoliopsida</taxon>
        <taxon>Liliopsida</taxon>
        <taxon>Poales</taxon>
        <taxon>Poaceae</taxon>
        <taxon>PACMAD clade</taxon>
        <taxon>Arundinoideae</taxon>
        <taxon>Arundineae</taxon>
        <taxon>Arundo</taxon>
    </lineage>
</organism>
<accession>A0A0A9CIQ6</accession>
<proteinExistence type="predicted"/>
<protein>
    <submittedName>
        <fullName evidence="1">Uncharacterized protein</fullName>
    </submittedName>
</protein>
<name>A0A0A9CIQ6_ARUDO</name>
<sequence>MLTLFFLKVWILVKVCMQTIPRWLSVIFEKKLLS</sequence>
<reference evidence="1" key="1">
    <citation type="submission" date="2014-09" db="EMBL/GenBank/DDBJ databases">
        <authorList>
            <person name="Magalhaes I.L.F."/>
            <person name="Oliveira U."/>
            <person name="Santos F.R."/>
            <person name="Vidigal T.H.D.A."/>
            <person name="Brescovit A.D."/>
            <person name="Santos A.J."/>
        </authorList>
    </citation>
    <scope>NUCLEOTIDE SEQUENCE</scope>
    <source>
        <tissue evidence="1">Shoot tissue taken approximately 20 cm above the soil surface</tissue>
    </source>
</reference>
<dbReference type="AlphaFoldDB" id="A0A0A9CIQ6"/>
<evidence type="ECO:0000313" key="1">
    <source>
        <dbReference type="EMBL" id="JAD71412.1"/>
    </source>
</evidence>